<keyword evidence="5" id="KW-1185">Reference proteome</keyword>
<protein>
    <submittedName>
        <fullName evidence="4">ARM repeat-containing protein</fullName>
    </submittedName>
</protein>
<dbReference type="EMBL" id="KZ857380">
    <property type="protein sequence ID" value="RDX56582.1"/>
    <property type="molecule type" value="Genomic_DNA"/>
</dbReference>
<dbReference type="PROSITE" id="PS50077">
    <property type="entry name" value="HEAT_REPEAT"/>
    <property type="match status" value="2"/>
</dbReference>
<dbReference type="Pfam" id="PF02985">
    <property type="entry name" value="HEAT"/>
    <property type="match status" value="1"/>
</dbReference>
<evidence type="ECO:0000313" key="4">
    <source>
        <dbReference type="EMBL" id="RDX56582.1"/>
    </source>
</evidence>
<reference evidence="4 5" key="1">
    <citation type="journal article" date="2018" name="Biotechnol. Biofuels">
        <title>Integrative visual omics of the white-rot fungus Polyporus brumalis exposes the biotechnological potential of its oxidative enzymes for delignifying raw plant biomass.</title>
        <authorList>
            <person name="Miyauchi S."/>
            <person name="Rancon A."/>
            <person name="Drula E."/>
            <person name="Hage H."/>
            <person name="Chaduli D."/>
            <person name="Favel A."/>
            <person name="Grisel S."/>
            <person name="Henrissat B."/>
            <person name="Herpoel-Gimbert I."/>
            <person name="Ruiz-Duenas F.J."/>
            <person name="Chevret D."/>
            <person name="Hainaut M."/>
            <person name="Lin J."/>
            <person name="Wang M."/>
            <person name="Pangilinan J."/>
            <person name="Lipzen A."/>
            <person name="Lesage-Meessen L."/>
            <person name="Navarro D."/>
            <person name="Riley R."/>
            <person name="Grigoriev I.V."/>
            <person name="Zhou S."/>
            <person name="Raouche S."/>
            <person name="Rosso M.N."/>
        </authorList>
    </citation>
    <scope>NUCLEOTIDE SEQUENCE [LARGE SCALE GENOMIC DNA]</scope>
    <source>
        <strain evidence="4 5">BRFM 1820</strain>
    </source>
</reference>
<dbReference type="InterPro" id="IPR051023">
    <property type="entry name" value="PP2A_Regulatory_Subunit_A"/>
</dbReference>
<evidence type="ECO:0000256" key="2">
    <source>
        <dbReference type="PROSITE-ProRule" id="PRU00103"/>
    </source>
</evidence>
<feature type="region of interest" description="Disordered" evidence="3">
    <location>
        <begin position="1"/>
        <end position="145"/>
    </location>
</feature>
<feature type="region of interest" description="Disordered" evidence="3">
    <location>
        <begin position="921"/>
        <end position="967"/>
    </location>
</feature>
<feature type="compositionally biased region" description="Polar residues" evidence="3">
    <location>
        <begin position="464"/>
        <end position="480"/>
    </location>
</feature>
<dbReference type="Proteomes" id="UP000256964">
    <property type="component" value="Unassembled WGS sequence"/>
</dbReference>
<dbReference type="GO" id="GO:0005737">
    <property type="term" value="C:cytoplasm"/>
    <property type="evidence" value="ECO:0007669"/>
    <property type="project" value="TreeGrafter"/>
</dbReference>
<feature type="compositionally biased region" description="Pro residues" evidence="3">
    <location>
        <begin position="932"/>
        <end position="947"/>
    </location>
</feature>
<evidence type="ECO:0000313" key="5">
    <source>
        <dbReference type="Proteomes" id="UP000256964"/>
    </source>
</evidence>
<dbReference type="InterPro" id="IPR021133">
    <property type="entry name" value="HEAT_type_2"/>
</dbReference>
<dbReference type="InterPro" id="IPR011989">
    <property type="entry name" value="ARM-like"/>
</dbReference>
<name>A0A371DVL1_9APHY</name>
<gene>
    <name evidence="4" type="ORF">OH76DRAFT_1477182</name>
</gene>
<feature type="region of interest" description="Disordered" evidence="3">
    <location>
        <begin position="732"/>
        <end position="768"/>
    </location>
</feature>
<feature type="compositionally biased region" description="Polar residues" evidence="3">
    <location>
        <begin position="89"/>
        <end position="108"/>
    </location>
</feature>
<proteinExistence type="predicted"/>
<feature type="region of interest" description="Disordered" evidence="3">
    <location>
        <begin position="180"/>
        <end position="205"/>
    </location>
</feature>
<dbReference type="OrthoDB" id="340346at2759"/>
<organism evidence="4 5">
    <name type="scientific">Lentinus brumalis</name>
    <dbReference type="NCBI Taxonomy" id="2498619"/>
    <lineage>
        <taxon>Eukaryota</taxon>
        <taxon>Fungi</taxon>
        <taxon>Dikarya</taxon>
        <taxon>Basidiomycota</taxon>
        <taxon>Agaricomycotina</taxon>
        <taxon>Agaricomycetes</taxon>
        <taxon>Polyporales</taxon>
        <taxon>Polyporaceae</taxon>
        <taxon>Lentinus</taxon>
    </lineage>
</organism>
<evidence type="ECO:0000256" key="1">
    <source>
        <dbReference type="ARBA" id="ARBA00022737"/>
    </source>
</evidence>
<dbReference type="InterPro" id="IPR016024">
    <property type="entry name" value="ARM-type_fold"/>
</dbReference>
<feature type="compositionally biased region" description="Low complexity" evidence="3">
    <location>
        <begin position="591"/>
        <end position="632"/>
    </location>
</feature>
<feature type="region of interest" description="Disordered" evidence="3">
    <location>
        <begin position="1264"/>
        <end position="1298"/>
    </location>
</feature>
<dbReference type="PANTHER" id="PTHR10648:SF1">
    <property type="entry name" value="SERINE_THREONINE-PROTEIN PHOSPHATASE 4 REGULATORY SUBUNIT 1"/>
    <property type="match status" value="1"/>
</dbReference>
<feature type="repeat" description="HEAT" evidence="2">
    <location>
        <begin position="829"/>
        <end position="867"/>
    </location>
</feature>
<feature type="repeat" description="HEAT" evidence="2">
    <location>
        <begin position="997"/>
        <end position="1033"/>
    </location>
</feature>
<feature type="compositionally biased region" description="Low complexity" evidence="3">
    <location>
        <begin position="1"/>
        <end position="17"/>
    </location>
</feature>
<dbReference type="InterPro" id="IPR000357">
    <property type="entry name" value="HEAT"/>
</dbReference>
<dbReference type="STRING" id="139420.A0A371DVL1"/>
<feature type="region of interest" description="Disordered" evidence="3">
    <location>
        <begin position="448"/>
        <end position="480"/>
    </location>
</feature>
<sequence length="1298" mass="138467">MSSQLPSSSSTSTAPSNSRPPSPSSEHEPPSLLDYLEDEFPDPSPPSSPKHSVIASPPLDTRPYSPHGLGIGILSPQPVLGPFAPITRANLSPLQVRSSPVEQRSNPLESLAPPRRPTSPFEPYAPRPTGSRSPEIPKPPPQTPPALRYLEVASTQDGNAGEHLPLNTFSSAGIGQAGLRISIPPPNPTASTSTPSPPLLLQPTQDPVANSVSPPFDPGPSGPVLQSVDHAELASSDAVNVDFSEFDTEGCNALEKIYLFSRSQASFHRVFIAHALPRYLLGADIPAAEVSNEVIEQITPSEAVEYVLPLLNGLAMDEDEAVKEALAAELVPIIWWFITHCRLVEDDVPLPPSPPAPTPLSPITSPTTERQHPFSCPPTPSYEGSSEDQNDFGFLRHSSSTGEEGAPAQVSVQAFTPILGTLLLSPNGIVGGSARYAVVELLRRLRHADQKEDSASDTVEEPSTPDQPRTSSPTPSQASQVEYQELEDGLDMGFLQRDERRLFERELIYQVVIGMCRLDMDDGRADQTGEGVDEIEDDSGPSTAVPTPLANAFNQEADSYFPPATTLGLAADPTSIMPVLPAPGLTAESLTSDSSTVSPIPSPSPSISSASSLSGSPDVSTPSLTSSTSSSSGEYTDGIDSDGSDRLGLTLTNNLSRLRDAQVSTDVDEARFEVKLPPSQTWTSAGAFPRQAPLPTTPPFEVPPPPIAQPVPPPVEATSPITGLPILQVQAASPAHETPPGQTAGWLSPGSAQRELQALTDQQDEVSDVSEEAAVGRLSRNIGDDTKRAFVTELERVGRDPVYWVRREASFAVGALAKVVPEEVVTSSLLPLFESLCQDSTWHVRHSVLFALPAILARLAPEHRRQLALDVILPLSQDEESAVRSAVLEALGEVMYTFKDDEEGPPEQLLKLFLGIRETEDPGGGMQRGRSPSPPAAGPQLPHPAPSVAPTSSAFSDYGTDAGGGPDIYEDPQRPLVCAFNFPAVALTLGRQRWPELRSLYLTLAQDPSFKVRRTLAASLGEMAKIIGEEHARVDLMGVFWSSLHAEESEVRMKILDAVQLFVRGISPPERVEVVKGLDEAFSTGKLTSWREREAAVKVLGGLVEVDGIDGEVLKGMLTRALDDRVAAVREAAVAALPTFVKAWKASPSLLEALRADIRAFAASPAFRRRTTYVMCIQEMLVSDQGDVAVGNGTFWDALAGLVRDPIVDVRIRMARLLGLISDKFGRIDGDIAAKTVSLARDLAQDPSHEVQAFAAAVVSGASATGSVPIRSQSSTTVPPRVSKSAATFSRPPPPSPS</sequence>
<evidence type="ECO:0000256" key="3">
    <source>
        <dbReference type="SAM" id="MobiDB-lite"/>
    </source>
</evidence>
<keyword evidence="1" id="KW-0677">Repeat</keyword>
<feature type="region of interest" description="Disordered" evidence="3">
    <location>
        <begin position="587"/>
        <end position="646"/>
    </location>
</feature>
<dbReference type="Gene3D" id="1.25.10.10">
    <property type="entry name" value="Leucine-rich Repeat Variant"/>
    <property type="match status" value="1"/>
</dbReference>
<feature type="region of interest" description="Disordered" evidence="3">
    <location>
        <begin position="522"/>
        <end position="545"/>
    </location>
</feature>
<dbReference type="PANTHER" id="PTHR10648">
    <property type="entry name" value="SERINE/THREONINE-PROTEIN PHOSPHATASE PP2A 65 KDA REGULATORY SUBUNIT"/>
    <property type="match status" value="1"/>
</dbReference>
<dbReference type="SUPFAM" id="SSF48371">
    <property type="entry name" value="ARM repeat"/>
    <property type="match status" value="1"/>
</dbReference>
<accession>A0A371DVL1</accession>
<dbReference type="GO" id="GO:0019888">
    <property type="term" value="F:protein phosphatase regulator activity"/>
    <property type="evidence" value="ECO:0007669"/>
    <property type="project" value="TreeGrafter"/>
</dbReference>
<feature type="region of interest" description="Disordered" evidence="3">
    <location>
        <begin position="352"/>
        <end position="408"/>
    </location>
</feature>